<keyword evidence="3" id="KW-1185">Reference proteome</keyword>
<dbReference type="InterPro" id="IPR055317">
    <property type="entry name" value="CLE14-like"/>
</dbReference>
<dbReference type="PANTHER" id="PTHR35472:SF4">
    <property type="entry name" value="DUF19 DOMAIN-CONTAINING PROTEIN"/>
    <property type="match status" value="1"/>
</dbReference>
<dbReference type="OrthoDB" id="663321at2759"/>
<evidence type="ECO:0000313" key="2">
    <source>
        <dbReference type="EMBL" id="KAE8055286.1"/>
    </source>
</evidence>
<organism evidence="2 3">
    <name type="scientific">Carpinus fangiana</name>
    <dbReference type="NCBI Taxonomy" id="176857"/>
    <lineage>
        <taxon>Eukaryota</taxon>
        <taxon>Viridiplantae</taxon>
        <taxon>Streptophyta</taxon>
        <taxon>Embryophyta</taxon>
        <taxon>Tracheophyta</taxon>
        <taxon>Spermatophyta</taxon>
        <taxon>Magnoliopsida</taxon>
        <taxon>eudicotyledons</taxon>
        <taxon>Gunneridae</taxon>
        <taxon>Pentapetalae</taxon>
        <taxon>rosids</taxon>
        <taxon>fabids</taxon>
        <taxon>Fagales</taxon>
        <taxon>Betulaceae</taxon>
        <taxon>Carpinus</taxon>
    </lineage>
</organism>
<feature type="chain" id="PRO_5024326023" description="CLAVATA3/ESR-like protein" evidence="1">
    <location>
        <begin position="26"/>
        <end position="82"/>
    </location>
</feature>
<feature type="signal peptide" evidence="1">
    <location>
        <begin position="1"/>
        <end position="25"/>
    </location>
</feature>
<dbReference type="PANTHER" id="PTHR35472">
    <property type="match status" value="1"/>
</dbReference>
<dbReference type="EMBL" id="CM017325">
    <property type="protein sequence ID" value="KAE8055286.1"/>
    <property type="molecule type" value="Genomic_DNA"/>
</dbReference>
<proteinExistence type="predicted"/>
<dbReference type="AlphaFoldDB" id="A0A5N6R2X3"/>
<evidence type="ECO:0000256" key="1">
    <source>
        <dbReference type="SAM" id="SignalP"/>
    </source>
</evidence>
<evidence type="ECO:0000313" key="3">
    <source>
        <dbReference type="Proteomes" id="UP000327013"/>
    </source>
</evidence>
<reference evidence="2 3" key="1">
    <citation type="submission" date="2019-06" db="EMBL/GenBank/DDBJ databases">
        <title>A chromosomal-level reference genome of Carpinus fangiana (Coryloideae, Betulaceae).</title>
        <authorList>
            <person name="Yang X."/>
            <person name="Wang Z."/>
            <person name="Zhang L."/>
            <person name="Hao G."/>
            <person name="Liu J."/>
            <person name="Yang Y."/>
        </authorList>
    </citation>
    <scope>NUCLEOTIDE SEQUENCE [LARGE SCALE GENOMIC DNA]</scope>
    <source>
        <strain evidence="2">Cfa_2016G</strain>
        <tissue evidence="2">Leaf</tissue>
    </source>
</reference>
<evidence type="ECO:0008006" key="4">
    <source>
        <dbReference type="Google" id="ProtNLM"/>
    </source>
</evidence>
<keyword evidence="1" id="KW-0732">Signal</keyword>
<name>A0A5N6R2X3_9ROSI</name>
<accession>A0A5N6R2X3</accession>
<dbReference type="Proteomes" id="UP000327013">
    <property type="component" value="Chromosome 5"/>
</dbReference>
<gene>
    <name evidence="2" type="ORF">FH972_012137</name>
</gene>
<protein>
    <recommendedName>
        <fullName evidence="4">CLAVATA3/ESR-like protein</fullName>
    </recommendedName>
</protein>
<sequence length="82" mass="9379">MGTQYLRLSFVVFVIILTISQQSSCRFMHKSMSEKTKRFNSYSQFSWHFSAKGQEGYRKEDTGRAYGVSVRAIPGGPNPLHN</sequence>